<evidence type="ECO:0000313" key="12">
    <source>
        <dbReference type="EMBL" id="KAK7272802.1"/>
    </source>
</evidence>
<keyword evidence="6 11" id="KW-0812">Transmembrane</keyword>
<proteinExistence type="inferred from homology"/>
<dbReference type="Pfam" id="PF03083">
    <property type="entry name" value="MtN3_slv"/>
    <property type="match status" value="1"/>
</dbReference>
<evidence type="ECO:0000256" key="10">
    <source>
        <dbReference type="SAM" id="MobiDB-lite"/>
    </source>
</evidence>
<reference evidence="12 13" key="1">
    <citation type="submission" date="2024-01" db="EMBL/GenBank/DDBJ databases">
        <title>The genomes of 5 underutilized Papilionoideae crops provide insights into root nodulation and disease resistanc.</title>
        <authorList>
            <person name="Yuan L."/>
        </authorList>
    </citation>
    <scope>NUCLEOTIDE SEQUENCE [LARGE SCALE GENOMIC DNA]</scope>
    <source>
        <strain evidence="12">ZHUSHIDOU_FW_LH</strain>
        <tissue evidence="12">Leaf</tissue>
    </source>
</reference>
<comment type="caution">
    <text evidence="12">The sequence shown here is derived from an EMBL/GenBank/DDBJ whole genome shotgun (WGS) entry which is preliminary data.</text>
</comment>
<protein>
    <submittedName>
        <fullName evidence="12">Uncharacterized protein</fullName>
    </submittedName>
</protein>
<feature type="compositionally biased region" description="Basic and acidic residues" evidence="10">
    <location>
        <begin position="90"/>
        <end position="107"/>
    </location>
</feature>
<evidence type="ECO:0000256" key="6">
    <source>
        <dbReference type="ARBA" id="ARBA00022692"/>
    </source>
</evidence>
<evidence type="ECO:0000256" key="11">
    <source>
        <dbReference type="SAM" id="Phobius"/>
    </source>
</evidence>
<keyword evidence="5" id="KW-0762">Sugar transport</keyword>
<organism evidence="12 13">
    <name type="scientific">Crotalaria pallida</name>
    <name type="common">Smooth rattlebox</name>
    <name type="synonym">Crotalaria striata</name>
    <dbReference type="NCBI Taxonomy" id="3830"/>
    <lineage>
        <taxon>Eukaryota</taxon>
        <taxon>Viridiplantae</taxon>
        <taxon>Streptophyta</taxon>
        <taxon>Embryophyta</taxon>
        <taxon>Tracheophyta</taxon>
        <taxon>Spermatophyta</taxon>
        <taxon>Magnoliopsida</taxon>
        <taxon>eudicotyledons</taxon>
        <taxon>Gunneridae</taxon>
        <taxon>Pentapetalae</taxon>
        <taxon>rosids</taxon>
        <taxon>fabids</taxon>
        <taxon>Fabales</taxon>
        <taxon>Fabaceae</taxon>
        <taxon>Papilionoideae</taxon>
        <taxon>50 kb inversion clade</taxon>
        <taxon>genistoids sensu lato</taxon>
        <taxon>core genistoids</taxon>
        <taxon>Crotalarieae</taxon>
        <taxon>Crotalaria</taxon>
    </lineage>
</organism>
<evidence type="ECO:0000256" key="8">
    <source>
        <dbReference type="ARBA" id="ARBA00022989"/>
    </source>
</evidence>
<keyword evidence="7" id="KW-0677">Repeat</keyword>
<feature type="region of interest" description="Disordered" evidence="10">
    <location>
        <begin position="83"/>
        <end position="116"/>
    </location>
</feature>
<dbReference type="InterPro" id="IPR004316">
    <property type="entry name" value="SWEET_rpt"/>
</dbReference>
<evidence type="ECO:0000256" key="2">
    <source>
        <dbReference type="ARBA" id="ARBA00007809"/>
    </source>
</evidence>
<dbReference type="AlphaFoldDB" id="A0AAN9FA73"/>
<comment type="similarity">
    <text evidence="2">Belongs to the SWEET sugar transporter family.</text>
</comment>
<evidence type="ECO:0000256" key="3">
    <source>
        <dbReference type="ARBA" id="ARBA00022448"/>
    </source>
</evidence>
<keyword evidence="3" id="KW-0813">Transport</keyword>
<dbReference type="GO" id="GO:0005886">
    <property type="term" value="C:plasma membrane"/>
    <property type="evidence" value="ECO:0007669"/>
    <property type="project" value="UniProtKB-SubCell"/>
</dbReference>
<evidence type="ECO:0000256" key="7">
    <source>
        <dbReference type="ARBA" id="ARBA00022737"/>
    </source>
</evidence>
<dbReference type="Proteomes" id="UP001372338">
    <property type="component" value="Unassembled WGS sequence"/>
</dbReference>
<evidence type="ECO:0000256" key="9">
    <source>
        <dbReference type="ARBA" id="ARBA00023136"/>
    </source>
</evidence>
<dbReference type="PANTHER" id="PTHR10791">
    <property type="entry name" value="RAG1-ACTIVATING PROTEIN 1"/>
    <property type="match status" value="1"/>
</dbReference>
<sequence>MPFNLSFTLTLSAVMWFGYGLFLKDICIALPNVLGFALGLVQMVLYAIYRKGNKKIIAKENKLPLEALKNVVVASQMESGDVFPVEEDIEQGKKNELEDGKEKRKSSVEPNDNFEV</sequence>
<evidence type="ECO:0000256" key="5">
    <source>
        <dbReference type="ARBA" id="ARBA00022597"/>
    </source>
</evidence>
<feature type="transmembrane region" description="Helical" evidence="11">
    <location>
        <begin position="28"/>
        <end position="49"/>
    </location>
</feature>
<comment type="subcellular location">
    <subcellularLocation>
        <location evidence="1">Cell membrane</location>
        <topology evidence="1">Multi-pass membrane protein</topology>
    </subcellularLocation>
</comment>
<feature type="transmembrane region" description="Helical" evidence="11">
    <location>
        <begin position="5"/>
        <end position="22"/>
    </location>
</feature>
<dbReference type="Gene3D" id="1.20.1280.290">
    <property type="match status" value="1"/>
</dbReference>
<keyword evidence="4" id="KW-1003">Cell membrane</keyword>
<keyword evidence="8 11" id="KW-1133">Transmembrane helix</keyword>
<dbReference type="InterPro" id="IPR047664">
    <property type="entry name" value="SWEET"/>
</dbReference>
<keyword evidence="9 11" id="KW-0472">Membrane</keyword>
<evidence type="ECO:0000256" key="1">
    <source>
        <dbReference type="ARBA" id="ARBA00004651"/>
    </source>
</evidence>
<dbReference type="EMBL" id="JAYWIO010000003">
    <property type="protein sequence ID" value="KAK7272802.1"/>
    <property type="molecule type" value="Genomic_DNA"/>
</dbReference>
<dbReference type="PANTHER" id="PTHR10791:SF222">
    <property type="entry name" value="BIDIRECTIONAL SUGAR TRANSPORTER SWEET15"/>
    <property type="match status" value="1"/>
</dbReference>
<evidence type="ECO:0000313" key="13">
    <source>
        <dbReference type="Proteomes" id="UP001372338"/>
    </source>
</evidence>
<keyword evidence="13" id="KW-1185">Reference proteome</keyword>
<evidence type="ECO:0000256" key="4">
    <source>
        <dbReference type="ARBA" id="ARBA00022475"/>
    </source>
</evidence>
<name>A0AAN9FA73_CROPI</name>
<accession>A0AAN9FA73</accession>
<dbReference type="GO" id="GO:0051119">
    <property type="term" value="F:sugar transmembrane transporter activity"/>
    <property type="evidence" value="ECO:0007669"/>
    <property type="project" value="InterPro"/>
</dbReference>
<gene>
    <name evidence="12" type="ORF">RIF29_13842</name>
</gene>